<protein>
    <submittedName>
        <fullName evidence="5">Glycosyl transferase family protein</fullName>
    </submittedName>
</protein>
<dbReference type="Proteomes" id="UP000011607">
    <property type="component" value="Unassembled WGS sequence"/>
</dbReference>
<keyword evidence="1" id="KW-0328">Glycosyltransferase</keyword>
<gene>
    <name evidence="5" type="ORF">C446_12764</name>
</gene>
<evidence type="ECO:0000313" key="6">
    <source>
        <dbReference type="Proteomes" id="UP000011607"/>
    </source>
</evidence>
<feature type="transmembrane region" description="Helical" evidence="3">
    <location>
        <begin position="6"/>
        <end position="28"/>
    </location>
</feature>
<dbReference type="eggNOG" id="arCOG01389">
    <property type="taxonomic scope" value="Archaea"/>
</dbReference>
<keyword evidence="2 5" id="KW-0808">Transferase</keyword>
<keyword evidence="3" id="KW-0472">Membrane</keyword>
<dbReference type="Gene3D" id="3.90.550.10">
    <property type="entry name" value="Spore Coat Polysaccharide Biosynthesis Protein SpsA, Chain A"/>
    <property type="match status" value="1"/>
</dbReference>
<keyword evidence="6" id="KW-1185">Reference proteome</keyword>
<evidence type="ECO:0000259" key="4">
    <source>
        <dbReference type="Pfam" id="PF00535"/>
    </source>
</evidence>
<sequence length="379" mass="41991">MLLLWIGLAVLVVAAIPYALYLVGFRIASPSGSPARKDDTVEPVSIVLPTYNESDIVRNTLERLCSLEYPADELEIVVVDSSDDDTATVVRDFFEGKEHPESRLIEETDRGGVARAVNRGVDAASHDVIFRTDCDSRLHEDAITHAVANLQDPSVGAVTGRQKEVLGDSDVEESYRDMQARNQALESHLDSTFIVHGPCFAFRKEYFAPIEEDSLADDTEIAIGVRKRGKRVLMDPAMQFTEVGVSDIRDRRERKDRRAMGLLQLLDRNRDIFGGYGLYGWIVVPFNWWFLSVSPWLSVGGAALSLLGLLTTVPVLGGAVAAAFLGFVMLGQRDRLGPLQAPYAVFDSHLSLVIARVRLRRGDEDGTWSIDTSSRELLR</sequence>
<feature type="transmembrane region" description="Helical" evidence="3">
    <location>
        <begin position="303"/>
        <end position="330"/>
    </location>
</feature>
<proteinExistence type="predicted"/>
<evidence type="ECO:0000256" key="3">
    <source>
        <dbReference type="SAM" id="Phobius"/>
    </source>
</evidence>
<accession>M0LT96</accession>
<dbReference type="EMBL" id="AOMA01000125">
    <property type="protein sequence ID" value="EMA35335.1"/>
    <property type="molecule type" value="Genomic_DNA"/>
</dbReference>
<dbReference type="PATRIC" id="fig|1227454.3.peg.2612"/>
<evidence type="ECO:0000256" key="1">
    <source>
        <dbReference type="ARBA" id="ARBA00022676"/>
    </source>
</evidence>
<comment type="caution">
    <text evidence="5">The sequence shown here is derived from an EMBL/GenBank/DDBJ whole genome shotgun (WGS) entry which is preliminary data.</text>
</comment>
<feature type="transmembrane region" description="Helical" evidence="3">
    <location>
        <begin position="272"/>
        <end position="291"/>
    </location>
</feature>
<dbReference type="InterPro" id="IPR029044">
    <property type="entry name" value="Nucleotide-diphossugar_trans"/>
</dbReference>
<dbReference type="InterPro" id="IPR001173">
    <property type="entry name" value="Glyco_trans_2-like"/>
</dbReference>
<keyword evidence="3" id="KW-0812">Transmembrane</keyword>
<dbReference type="OrthoDB" id="43988at2157"/>
<dbReference type="STRING" id="1227454.C446_12764"/>
<dbReference type="GO" id="GO:0016757">
    <property type="term" value="F:glycosyltransferase activity"/>
    <property type="evidence" value="ECO:0007669"/>
    <property type="project" value="UniProtKB-KW"/>
</dbReference>
<keyword evidence="3" id="KW-1133">Transmembrane helix</keyword>
<evidence type="ECO:0000256" key="2">
    <source>
        <dbReference type="ARBA" id="ARBA00022679"/>
    </source>
</evidence>
<organism evidence="5 6">
    <name type="scientific">Halobiforma nitratireducens JCM 10879</name>
    <dbReference type="NCBI Taxonomy" id="1227454"/>
    <lineage>
        <taxon>Archaea</taxon>
        <taxon>Methanobacteriati</taxon>
        <taxon>Methanobacteriota</taxon>
        <taxon>Stenosarchaea group</taxon>
        <taxon>Halobacteria</taxon>
        <taxon>Halobacteriales</taxon>
        <taxon>Natrialbaceae</taxon>
        <taxon>Halobiforma</taxon>
    </lineage>
</organism>
<dbReference type="RefSeq" id="WP_006673458.1">
    <property type="nucleotide sequence ID" value="NZ_AOMA01000125.1"/>
</dbReference>
<name>M0LT96_9EURY</name>
<feature type="domain" description="Glycosyltransferase 2-like" evidence="4">
    <location>
        <begin position="45"/>
        <end position="207"/>
    </location>
</feature>
<dbReference type="PANTHER" id="PTHR43630">
    <property type="entry name" value="POLY-BETA-1,6-N-ACETYL-D-GLUCOSAMINE SYNTHASE"/>
    <property type="match status" value="1"/>
</dbReference>
<dbReference type="SUPFAM" id="SSF53448">
    <property type="entry name" value="Nucleotide-diphospho-sugar transferases"/>
    <property type="match status" value="1"/>
</dbReference>
<evidence type="ECO:0000313" key="5">
    <source>
        <dbReference type="EMBL" id="EMA35335.1"/>
    </source>
</evidence>
<reference evidence="5 6" key="1">
    <citation type="journal article" date="2014" name="PLoS Genet.">
        <title>Phylogenetically driven sequencing of extremely halophilic archaea reveals strategies for static and dynamic osmo-response.</title>
        <authorList>
            <person name="Becker E.A."/>
            <person name="Seitzer P.M."/>
            <person name="Tritt A."/>
            <person name="Larsen D."/>
            <person name="Krusor M."/>
            <person name="Yao A.I."/>
            <person name="Wu D."/>
            <person name="Madern D."/>
            <person name="Eisen J.A."/>
            <person name="Darling A.E."/>
            <person name="Facciotti M.T."/>
        </authorList>
    </citation>
    <scope>NUCLEOTIDE SEQUENCE [LARGE SCALE GENOMIC DNA]</scope>
    <source>
        <strain evidence="5 6">JCM 10879</strain>
    </source>
</reference>
<dbReference type="Pfam" id="PF00535">
    <property type="entry name" value="Glycos_transf_2"/>
    <property type="match status" value="1"/>
</dbReference>
<dbReference type="AlphaFoldDB" id="M0LT96"/>
<dbReference type="PANTHER" id="PTHR43630:SF1">
    <property type="entry name" value="POLY-BETA-1,6-N-ACETYL-D-GLUCOSAMINE SYNTHASE"/>
    <property type="match status" value="1"/>
</dbReference>